<protein>
    <recommendedName>
        <fullName evidence="1">Ig-like domain-containing protein</fullName>
    </recommendedName>
</protein>
<reference evidence="2 3" key="1">
    <citation type="submission" date="2023-09" db="EMBL/GenBank/DDBJ databases">
        <title>Genomes of two closely related lineages of the louse Polyplax serrata with different host specificities.</title>
        <authorList>
            <person name="Martinu J."/>
            <person name="Tarabai H."/>
            <person name="Stefka J."/>
            <person name="Hypsa V."/>
        </authorList>
    </citation>
    <scope>NUCLEOTIDE SEQUENCE [LARGE SCALE GENOMIC DNA]</scope>
    <source>
        <strain evidence="2">98ZLc_SE</strain>
    </source>
</reference>
<proteinExistence type="predicted"/>
<dbReference type="SUPFAM" id="SSF48726">
    <property type="entry name" value="Immunoglobulin"/>
    <property type="match status" value="1"/>
</dbReference>
<dbReference type="InterPro" id="IPR036179">
    <property type="entry name" value="Ig-like_dom_sf"/>
</dbReference>
<dbReference type="Proteomes" id="UP001359485">
    <property type="component" value="Unassembled WGS sequence"/>
</dbReference>
<organism evidence="2 3">
    <name type="scientific">Polyplax serrata</name>
    <name type="common">Common mouse louse</name>
    <dbReference type="NCBI Taxonomy" id="468196"/>
    <lineage>
        <taxon>Eukaryota</taxon>
        <taxon>Metazoa</taxon>
        <taxon>Ecdysozoa</taxon>
        <taxon>Arthropoda</taxon>
        <taxon>Hexapoda</taxon>
        <taxon>Insecta</taxon>
        <taxon>Pterygota</taxon>
        <taxon>Neoptera</taxon>
        <taxon>Paraneoptera</taxon>
        <taxon>Psocodea</taxon>
        <taxon>Troctomorpha</taxon>
        <taxon>Phthiraptera</taxon>
        <taxon>Anoplura</taxon>
        <taxon>Polyplacidae</taxon>
        <taxon>Polyplax</taxon>
    </lineage>
</organism>
<dbReference type="Gene3D" id="2.60.40.10">
    <property type="entry name" value="Immunoglobulins"/>
    <property type="match status" value="1"/>
</dbReference>
<evidence type="ECO:0000259" key="1">
    <source>
        <dbReference type="PROSITE" id="PS50835"/>
    </source>
</evidence>
<gene>
    <name evidence="2" type="ORF">RUM44_001233</name>
</gene>
<accession>A0ABR1AJH6</accession>
<name>A0ABR1AJH6_POLSC</name>
<evidence type="ECO:0000313" key="3">
    <source>
        <dbReference type="Proteomes" id="UP001359485"/>
    </source>
</evidence>
<evidence type="ECO:0000313" key="2">
    <source>
        <dbReference type="EMBL" id="KAK6621426.1"/>
    </source>
</evidence>
<dbReference type="EMBL" id="JAWJWF010000047">
    <property type="protein sequence ID" value="KAK6621426.1"/>
    <property type="molecule type" value="Genomic_DNA"/>
</dbReference>
<comment type="caution">
    <text evidence="2">The sequence shown here is derived from an EMBL/GenBank/DDBJ whole genome shotgun (WGS) entry which is preliminary data.</text>
</comment>
<dbReference type="PANTHER" id="PTHR23278">
    <property type="entry name" value="SIDESTEP PROTEIN"/>
    <property type="match status" value="1"/>
</dbReference>
<dbReference type="InterPro" id="IPR013783">
    <property type="entry name" value="Ig-like_fold"/>
</dbReference>
<dbReference type="InterPro" id="IPR007110">
    <property type="entry name" value="Ig-like_dom"/>
</dbReference>
<feature type="domain" description="Ig-like" evidence="1">
    <location>
        <begin position="33"/>
        <end position="88"/>
    </location>
</feature>
<keyword evidence="3" id="KW-1185">Reference proteome</keyword>
<dbReference type="PROSITE" id="PS50835">
    <property type="entry name" value="IG_LIKE"/>
    <property type="match status" value="1"/>
</dbReference>
<dbReference type="PANTHER" id="PTHR23278:SF26">
    <property type="entry name" value="SIDESTEP III, ISOFORM O"/>
    <property type="match status" value="1"/>
</dbReference>
<sequence length="115" mass="13231">MTGGIIKTVRLAEIKRWQEKIFDVRGRSFAKALYWSDENAFGPRAYFQTVSKPAALALDSVALEDEGIYRCRVDFKNSPTRNYQVNLTVIGEYITQCNSSPLELAPVQKNHQYYY</sequence>